<evidence type="ECO:0000256" key="5">
    <source>
        <dbReference type="HAMAP-Rule" id="MF_00294"/>
    </source>
</evidence>
<evidence type="ECO:0000256" key="3">
    <source>
        <dbReference type="ARBA" id="ARBA00023274"/>
    </source>
</evidence>
<dbReference type="GO" id="GO:0006412">
    <property type="term" value="P:translation"/>
    <property type="evidence" value="ECO:0007669"/>
    <property type="project" value="UniProtKB-UniRule"/>
</dbReference>
<accession>A0A1V5SKK8</accession>
<dbReference type="Gene3D" id="2.20.28.120">
    <property type="entry name" value="Ribosomal protein L33"/>
    <property type="match status" value="1"/>
</dbReference>
<keyword evidence="2 5" id="KW-0689">Ribosomal protein</keyword>
<dbReference type="GO" id="GO:0005737">
    <property type="term" value="C:cytoplasm"/>
    <property type="evidence" value="ECO:0007669"/>
    <property type="project" value="UniProtKB-ARBA"/>
</dbReference>
<dbReference type="SUPFAM" id="SSF57829">
    <property type="entry name" value="Zn-binding ribosomal proteins"/>
    <property type="match status" value="1"/>
</dbReference>
<comment type="caution">
    <text evidence="6">The sequence shown here is derived from an EMBL/GenBank/DDBJ whole genome shotgun (WGS) entry which is preliminary data.</text>
</comment>
<dbReference type="PANTHER" id="PTHR43168:SF2">
    <property type="entry name" value="LARGE RIBOSOMAL SUBUNIT PROTEIN BL33C"/>
    <property type="match status" value="1"/>
</dbReference>
<dbReference type="GO" id="GO:0005840">
    <property type="term" value="C:ribosome"/>
    <property type="evidence" value="ECO:0007669"/>
    <property type="project" value="UniProtKB-KW"/>
</dbReference>
<reference evidence="6" key="1">
    <citation type="submission" date="2017-02" db="EMBL/GenBank/DDBJ databases">
        <title>Delving into the versatile metabolic prowess of the omnipresent phylum Bacteroidetes.</title>
        <authorList>
            <person name="Nobu M.K."/>
            <person name="Mei R."/>
            <person name="Narihiro T."/>
            <person name="Kuroda K."/>
            <person name="Liu W.-T."/>
        </authorList>
    </citation>
    <scope>NUCLEOTIDE SEQUENCE</scope>
    <source>
        <strain evidence="6">ADurb.Bin276</strain>
    </source>
</reference>
<proteinExistence type="inferred from homology"/>
<name>A0A1V5SKK8_9BACT</name>
<dbReference type="InterPro" id="IPR011332">
    <property type="entry name" value="Ribosomal_zn-bd"/>
</dbReference>
<comment type="similarity">
    <text evidence="1 5">Belongs to the bacterial ribosomal protein bL33 family.</text>
</comment>
<evidence type="ECO:0000256" key="4">
    <source>
        <dbReference type="ARBA" id="ARBA00035176"/>
    </source>
</evidence>
<dbReference type="Proteomes" id="UP000485569">
    <property type="component" value="Unassembled WGS sequence"/>
</dbReference>
<dbReference type="PANTHER" id="PTHR43168">
    <property type="entry name" value="50S RIBOSOMAL PROTEIN L33, CHLOROPLASTIC"/>
    <property type="match status" value="1"/>
</dbReference>
<dbReference type="Pfam" id="PF00471">
    <property type="entry name" value="Ribosomal_L33"/>
    <property type="match status" value="1"/>
</dbReference>
<dbReference type="HAMAP" id="MF_00294">
    <property type="entry name" value="Ribosomal_bL33"/>
    <property type="match status" value="1"/>
</dbReference>
<protein>
    <recommendedName>
        <fullName evidence="4 5">Large ribosomal subunit protein bL33</fullName>
    </recommendedName>
</protein>
<evidence type="ECO:0000313" key="6">
    <source>
        <dbReference type="EMBL" id="OQA54864.1"/>
    </source>
</evidence>
<dbReference type="GO" id="GO:1990904">
    <property type="term" value="C:ribonucleoprotein complex"/>
    <property type="evidence" value="ECO:0007669"/>
    <property type="project" value="UniProtKB-KW"/>
</dbReference>
<sequence length="50" mass="6172">MVQEPITFECTDCRRRNYQGMKNKKNKSARLEFKKYCPHCRKHTIHKEMK</sequence>
<dbReference type="InterPro" id="IPR001705">
    <property type="entry name" value="Ribosomal_bL33"/>
</dbReference>
<dbReference type="NCBIfam" id="TIGR01023">
    <property type="entry name" value="rpmG_bact"/>
    <property type="match status" value="1"/>
</dbReference>
<organism evidence="6">
    <name type="scientific">Candidatus Atribacter allofermentans</name>
    <dbReference type="NCBI Taxonomy" id="1852833"/>
    <lineage>
        <taxon>Bacteria</taxon>
        <taxon>Pseudomonadati</taxon>
        <taxon>Atribacterota</taxon>
        <taxon>Atribacteria</taxon>
        <taxon>Atribacterales</taxon>
        <taxon>Atribacteraceae</taxon>
        <taxon>Atribacter</taxon>
    </lineage>
</organism>
<gene>
    <name evidence="5 6" type="primary">rpmG</name>
    <name evidence="6" type="ORF">BWY41_01876</name>
</gene>
<dbReference type="InterPro" id="IPR038584">
    <property type="entry name" value="Ribosomal_bL33_sf"/>
</dbReference>
<dbReference type="GO" id="GO:0003735">
    <property type="term" value="F:structural constituent of ribosome"/>
    <property type="evidence" value="ECO:0007669"/>
    <property type="project" value="InterPro"/>
</dbReference>
<keyword evidence="3 5" id="KW-0687">Ribonucleoprotein</keyword>
<dbReference type="NCBIfam" id="NF001764">
    <property type="entry name" value="PRK00504.1"/>
    <property type="match status" value="1"/>
</dbReference>
<dbReference type="EMBL" id="MWBQ01000193">
    <property type="protein sequence ID" value="OQA54864.1"/>
    <property type="molecule type" value="Genomic_DNA"/>
</dbReference>
<evidence type="ECO:0000256" key="1">
    <source>
        <dbReference type="ARBA" id="ARBA00007596"/>
    </source>
</evidence>
<dbReference type="NCBIfam" id="NF001860">
    <property type="entry name" value="PRK00595.1"/>
    <property type="match status" value="1"/>
</dbReference>
<evidence type="ECO:0000256" key="2">
    <source>
        <dbReference type="ARBA" id="ARBA00022980"/>
    </source>
</evidence>
<dbReference type="AlphaFoldDB" id="A0A1V5SKK8"/>